<dbReference type="STRING" id="263475.AMD00_11255"/>
<evidence type="ECO:0000313" key="8">
    <source>
        <dbReference type="EMBL" id="KOO50101.1"/>
    </source>
</evidence>
<comment type="similarity">
    <text evidence="6">Belongs to the binding-protein-dependent transport system permease family.</text>
</comment>
<dbReference type="Proteomes" id="UP000036867">
    <property type="component" value="Unassembled WGS sequence"/>
</dbReference>
<sequence>MAGVKRIKNTFLREKQLWLICIPIILWVLLFAYYPMYGLIMAFIDYEPGRAILDSDWVGFKHFIEFFQSPDFWMVLRNTLVISGLGIVFGFPAPILLALLLHELKYTRFKKFVQTVSYLPHFMSWVVVASIVFVTLGNEGVFNQFLMSIGIIDRPVSFLGEGKYFWGVITGADIWKGIGWSSIIYLSAIAGVDSQLYEAGKMDGLGRFGLIWHVIIPGIRPTIVILMILGISGILNAGFEQQLLIGNVQTREYWEVFDTYSYRYGIQLGNYSYATAVGLFKSIIGLILLVGANKFCKKFFDTSVY</sequence>
<dbReference type="InterPro" id="IPR000515">
    <property type="entry name" value="MetI-like"/>
</dbReference>
<dbReference type="PANTHER" id="PTHR43496:SF1">
    <property type="entry name" value="POLYGALACTURONAN_RHAMNOGALACTURONAN TRANSPORT SYSTEM PERMEASE PROTEIN YTEP"/>
    <property type="match status" value="1"/>
</dbReference>
<dbReference type="CDD" id="cd06261">
    <property type="entry name" value="TM_PBP2"/>
    <property type="match status" value="1"/>
</dbReference>
<evidence type="ECO:0000313" key="9">
    <source>
        <dbReference type="Proteomes" id="UP000036867"/>
    </source>
</evidence>
<feature type="domain" description="ABC transmembrane type-1" evidence="7">
    <location>
        <begin position="76"/>
        <end position="292"/>
    </location>
</feature>
<proteinExistence type="inferred from homology"/>
<feature type="transmembrane region" description="Helical" evidence="6">
    <location>
        <begin position="271"/>
        <end position="290"/>
    </location>
</feature>
<feature type="transmembrane region" description="Helical" evidence="6">
    <location>
        <begin position="80"/>
        <end position="101"/>
    </location>
</feature>
<keyword evidence="2 6" id="KW-0813">Transport</keyword>
<evidence type="ECO:0000259" key="7">
    <source>
        <dbReference type="PROSITE" id="PS50928"/>
    </source>
</evidence>
<evidence type="ECO:0000256" key="6">
    <source>
        <dbReference type="RuleBase" id="RU363032"/>
    </source>
</evidence>
<evidence type="ECO:0000256" key="1">
    <source>
        <dbReference type="ARBA" id="ARBA00004141"/>
    </source>
</evidence>
<dbReference type="Pfam" id="PF00528">
    <property type="entry name" value="BPD_transp_1"/>
    <property type="match status" value="1"/>
</dbReference>
<dbReference type="GO" id="GO:0055085">
    <property type="term" value="P:transmembrane transport"/>
    <property type="evidence" value="ECO:0007669"/>
    <property type="project" value="InterPro"/>
</dbReference>
<keyword evidence="4 6" id="KW-1133">Transmembrane helix</keyword>
<dbReference type="SUPFAM" id="SSF161098">
    <property type="entry name" value="MetI-like"/>
    <property type="match status" value="1"/>
</dbReference>
<organism evidence="8 9">
    <name type="scientific">Viridibacillus arvi</name>
    <dbReference type="NCBI Taxonomy" id="263475"/>
    <lineage>
        <taxon>Bacteria</taxon>
        <taxon>Bacillati</taxon>
        <taxon>Bacillota</taxon>
        <taxon>Bacilli</taxon>
        <taxon>Bacillales</taxon>
        <taxon>Caryophanaceae</taxon>
        <taxon>Viridibacillus</taxon>
    </lineage>
</organism>
<feature type="transmembrane region" description="Helical" evidence="6">
    <location>
        <begin position="122"/>
        <end position="152"/>
    </location>
</feature>
<feature type="transmembrane region" description="Helical" evidence="6">
    <location>
        <begin position="210"/>
        <end position="235"/>
    </location>
</feature>
<dbReference type="InterPro" id="IPR035906">
    <property type="entry name" value="MetI-like_sf"/>
</dbReference>
<gene>
    <name evidence="8" type="ORF">AMD00_11255</name>
</gene>
<keyword evidence="9" id="KW-1185">Reference proteome</keyword>
<dbReference type="PANTHER" id="PTHR43496">
    <property type="entry name" value="PROTEIN LPLB"/>
    <property type="match status" value="1"/>
</dbReference>
<name>A0A0M0LGK9_9BACL</name>
<evidence type="ECO:0000256" key="2">
    <source>
        <dbReference type="ARBA" id="ARBA00022448"/>
    </source>
</evidence>
<dbReference type="GO" id="GO:0005886">
    <property type="term" value="C:plasma membrane"/>
    <property type="evidence" value="ECO:0007669"/>
    <property type="project" value="UniProtKB-SubCell"/>
</dbReference>
<evidence type="ECO:0000256" key="5">
    <source>
        <dbReference type="ARBA" id="ARBA00023136"/>
    </source>
</evidence>
<keyword evidence="3 6" id="KW-0812">Transmembrane</keyword>
<dbReference type="PROSITE" id="PS50928">
    <property type="entry name" value="ABC_TM1"/>
    <property type="match status" value="1"/>
</dbReference>
<accession>A0A0M0LGK9</accession>
<dbReference type="EMBL" id="LILB01000005">
    <property type="protein sequence ID" value="KOO50101.1"/>
    <property type="molecule type" value="Genomic_DNA"/>
</dbReference>
<dbReference type="PATRIC" id="fig|263475.3.peg.3486"/>
<reference evidence="9" key="1">
    <citation type="submission" date="2015-08" db="EMBL/GenBank/DDBJ databases">
        <title>Fjat-10028 dsm 16317.</title>
        <authorList>
            <person name="Liu B."/>
            <person name="Wang J."/>
            <person name="Zhu Y."/>
            <person name="Liu G."/>
            <person name="Chen Q."/>
            <person name="Chen Z."/>
            <person name="Lan J."/>
            <person name="Che J."/>
            <person name="Ge C."/>
            <person name="Shi H."/>
            <person name="Pan Z."/>
            <person name="Liu X."/>
        </authorList>
    </citation>
    <scope>NUCLEOTIDE SEQUENCE [LARGE SCALE GENOMIC DNA]</scope>
    <source>
        <strain evidence="9">DSM 16317</strain>
    </source>
</reference>
<dbReference type="AlphaFoldDB" id="A0A0M0LGK9"/>
<evidence type="ECO:0000256" key="4">
    <source>
        <dbReference type="ARBA" id="ARBA00022989"/>
    </source>
</evidence>
<keyword evidence="5 6" id="KW-0472">Membrane</keyword>
<comment type="caution">
    <text evidence="8">The sequence shown here is derived from an EMBL/GenBank/DDBJ whole genome shotgun (WGS) entry which is preliminary data.</text>
</comment>
<comment type="subcellular location">
    <subcellularLocation>
        <location evidence="6">Cell membrane</location>
        <topology evidence="6">Multi-pass membrane protein</topology>
    </subcellularLocation>
    <subcellularLocation>
        <location evidence="1">Membrane</location>
        <topology evidence="1">Multi-pass membrane protein</topology>
    </subcellularLocation>
</comment>
<evidence type="ECO:0000256" key="3">
    <source>
        <dbReference type="ARBA" id="ARBA00022692"/>
    </source>
</evidence>
<dbReference type="Gene3D" id="1.10.3720.10">
    <property type="entry name" value="MetI-like"/>
    <property type="match status" value="1"/>
</dbReference>
<feature type="transmembrane region" description="Helical" evidence="6">
    <location>
        <begin position="164"/>
        <end position="189"/>
    </location>
</feature>
<feature type="transmembrane region" description="Helical" evidence="6">
    <location>
        <begin position="16"/>
        <end position="36"/>
    </location>
</feature>
<protein>
    <submittedName>
        <fullName evidence="8">Protein lplB</fullName>
    </submittedName>
</protein>